<proteinExistence type="predicted"/>
<name>A0A0F9W468_9ZZZZ</name>
<organism evidence="3">
    <name type="scientific">marine sediment metagenome</name>
    <dbReference type="NCBI Taxonomy" id="412755"/>
    <lineage>
        <taxon>unclassified sequences</taxon>
        <taxon>metagenomes</taxon>
        <taxon>ecological metagenomes</taxon>
    </lineage>
</organism>
<dbReference type="GO" id="GO:0005975">
    <property type="term" value="P:carbohydrate metabolic process"/>
    <property type="evidence" value="ECO:0007669"/>
    <property type="project" value="InterPro"/>
</dbReference>
<accession>A0A0F9W468</accession>
<dbReference type="GO" id="GO:0016810">
    <property type="term" value="F:hydrolase activity, acting on carbon-nitrogen (but not peptide) bonds"/>
    <property type="evidence" value="ECO:0007669"/>
    <property type="project" value="InterPro"/>
</dbReference>
<evidence type="ECO:0000259" key="2">
    <source>
        <dbReference type="PROSITE" id="PS51677"/>
    </source>
</evidence>
<evidence type="ECO:0000313" key="3">
    <source>
        <dbReference type="EMBL" id="KKO11165.1"/>
    </source>
</evidence>
<gene>
    <name evidence="3" type="ORF">LCGC14_0016410</name>
</gene>
<feature type="domain" description="NodB homology" evidence="2">
    <location>
        <begin position="15"/>
        <end position="126"/>
    </location>
</feature>
<dbReference type="EMBL" id="LAZR01000003">
    <property type="protein sequence ID" value="KKO11165.1"/>
    <property type="molecule type" value="Genomic_DNA"/>
</dbReference>
<dbReference type="Gene3D" id="3.20.20.370">
    <property type="entry name" value="Glycoside hydrolase/deacetylase"/>
    <property type="match status" value="1"/>
</dbReference>
<dbReference type="CDD" id="cd10967">
    <property type="entry name" value="CE4_GLA_like_6s"/>
    <property type="match status" value="1"/>
</dbReference>
<dbReference type="PANTHER" id="PTHR34216">
    <property type="match status" value="1"/>
</dbReference>
<evidence type="ECO:0000256" key="1">
    <source>
        <dbReference type="ARBA" id="ARBA00022729"/>
    </source>
</evidence>
<sequence length="249" mass="28028">MRDPSRFAWPDGIRAAVTLTFDDARESQLIHGIPILDRHDVKATFYVSLTGVDQRLDDWRRVVGGGHEIGNHSINHVCSGNFCWPSTLTLEDYSLERMEEDILAAQKGIEDRLGVSPRTFAYPCGQSFVGRGEQCRSYTPIVARHFIAGRRFREETFNDPSFCDLARLAGTEGDGLSFDQLRTIIHQAADEGAWIVLAIHDVGLDQPHQVMSTDTLEQLCTHCKDPTNAIWIDTTEHIADFINRTRSQS</sequence>
<protein>
    <recommendedName>
        <fullName evidence="2">NodB homology domain-containing protein</fullName>
    </recommendedName>
</protein>
<reference evidence="3" key="1">
    <citation type="journal article" date="2015" name="Nature">
        <title>Complex archaea that bridge the gap between prokaryotes and eukaryotes.</title>
        <authorList>
            <person name="Spang A."/>
            <person name="Saw J.H."/>
            <person name="Jorgensen S.L."/>
            <person name="Zaremba-Niedzwiedzka K."/>
            <person name="Martijn J."/>
            <person name="Lind A.E."/>
            <person name="van Eijk R."/>
            <person name="Schleper C."/>
            <person name="Guy L."/>
            <person name="Ettema T.J."/>
        </authorList>
    </citation>
    <scope>NUCLEOTIDE SEQUENCE</scope>
</reference>
<dbReference type="SUPFAM" id="SSF88713">
    <property type="entry name" value="Glycoside hydrolase/deacetylase"/>
    <property type="match status" value="1"/>
</dbReference>
<dbReference type="AlphaFoldDB" id="A0A0F9W468"/>
<dbReference type="PROSITE" id="PS51677">
    <property type="entry name" value="NODB"/>
    <property type="match status" value="1"/>
</dbReference>
<dbReference type="InterPro" id="IPR002509">
    <property type="entry name" value="NODB_dom"/>
</dbReference>
<dbReference type="PANTHER" id="PTHR34216:SF11">
    <property type="entry name" value="CHITOOLIGOSACCHARIDE DEACETYLASE"/>
    <property type="match status" value="1"/>
</dbReference>
<dbReference type="Pfam" id="PF01522">
    <property type="entry name" value="Polysacc_deac_1"/>
    <property type="match status" value="1"/>
</dbReference>
<keyword evidence="1" id="KW-0732">Signal</keyword>
<comment type="caution">
    <text evidence="3">The sequence shown here is derived from an EMBL/GenBank/DDBJ whole genome shotgun (WGS) entry which is preliminary data.</text>
</comment>
<dbReference type="InterPro" id="IPR051398">
    <property type="entry name" value="Polysacch_Deacetylase"/>
</dbReference>
<dbReference type="InterPro" id="IPR011330">
    <property type="entry name" value="Glyco_hydro/deAcase_b/a-brl"/>
</dbReference>